<evidence type="ECO:0000313" key="7">
    <source>
        <dbReference type="EMBL" id="MBC5729375.1"/>
    </source>
</evidence>
<proteinExistence type="inferred from homology"/>
<dbReference type="EC" id="6.3.4.3" evidence="6"/>
<dbReference type="Proteomes" id="UP000660021">
    <property type="component" value="Unassembled WGS sequence"/>
</dbReference>
<comment type="similarity">
    <text evidence="6">Belongs to the formate--tetrahydrofolate ligase family.</text>
</comment>
<keyword evidence="8" id="KW-1185">Reference proteome</keyword>
<dbReference type="SUPFAM" id="SSF52540">
    <property type="entry name" value="P-loop containing nucleoside triphosphate hydrolases"/>
    <property type="match status" value="1"/>
</dbReference>
<dbReference type="PROSITE" id="PS00721">
    <property type="entry name" value="FTHFS_1"/>
    <property type="match status" value="1"/>
</dbReference>
<dbReference type="HAMAP" id="MF_01543">
    <property type="entry name" value="FTHFS"/>
    <property type="match status" value="1"/>
</dbReference>
<dbReference type="PROSITE" id="PS00722">
    <property type="entry name" value="FTHFS_2"/>
    <property type="match status" value="1"/>
</dbReference>
<evidence type="ECO:0000256" key="4">
    <source>
        <dbReference type="ARBA" id="ARBA00022741"/>
    </source>
</evidence>
<evidence type="ECO:0000256" key="6">
    <source>
        <dbReference type="HAMAP-Rule" id="MF_01543"/>
    </source>
</evidence>
<feature type="binding site" evidence="6">
    <location>
        <begin position="63"/>
        <end position="70"/>
    </location>
    <ligand>
        <name>ATP</name>
        <dbReference type="ChEBI" id="CHEBI:30616"/>
    </ligand>
</feature>
<reference evidence="7 8" key="1">
    <citation type="submission" date="2020-08" db="EMBL/GenBank/DDBJ databases">
        <title>Genome public.</title>
        <authorList>
            <person name="Liu C."/>
            <person name="Sun Q."/>
        </authorList>
    </citation>
    <scope>NUCLEOTIDE SEQUENCE [LARGE SCALE GENOMIC DNA]</scope>
    <source>
        <strain evidence="7 8">New-38</strain>
    </source>
</reference>
<dbReference type="Gene3D" id="3.10.410.10">
    <property type="entry name" value="Formyltetrahydrofolate synthetase, domain 3"/>
    <property type="match status" value="1"/>
</dbReference>
<keyword evidence="3 6" id="KW-0436">Ligase</keyword>
<dbReference type="Pfam" id="PF01268">
    <property type="entry name" value="FTHFS"/>
    <property type="match status" value="1"/>
</dbReference>
<dbReference type="EMBL" id="JACOPR010000001">
    <property type="protein sequence ID" value="MBC5729375.1"/>
    <property type="molecule type" value="Genomic_DNA"/>
</dbReference>
<dbReference type="NCBIfam" id="NF010030">
    <property type="entry name" value="PRK13505.1"/>
    <property type="match status" value="1"/>
</dbReference>
<keyword evidence="2 6" id="KW-0554">One-carbon metabolism</keyword>
<name>A0ABR7HPB9_9FIRM</name>
<evidence type="ECO:0000256" key="2">
    <source>
        <dbReference type="ARBA" id="ARBA00022563"/>
    </source>
</evidence>
<comment type="caution">
    <text evidence="7">The sequence shown here is derived from an EMBL/GenBank/DDBJ whole genome shotgun (WGS) entry which is preliminary data.</text>
</comment>
<keyword evidence="4 6" id="KW-0547">Nucleotide-binding</keyword>
<evidence type="ECO:0000256" key="5">
    <source>
        <dbReference type="ARBA" id="ARBA00022840"/>
    </source>
</evidence>
<gene>
    <name evidence="6" type="primary">fhs</name>
    <name evidence="7" type="ORF">H8S34_00805</name>
</gene>
<evidence type="ECO:0000256" key="1">
    <source>
        <dbReference type="ARBA" id="ARBA00004777"/>
    </source>
</evidence>
<dbReference type="InterPro" id="IPR020628">
    <property type="entry name" value="Formate_THF_ligase_CS"/>
</dbReference>
<protein>
    <recommendedName>
        <fullName evidence="6">Formate--tetrahydrofolate ligase</fullName>
        <ecNumber evidence="6">6.3.4.3</ecNumber>
    </recommendedName>
    <alternativeName>
        <fullName evidence="6">Formyltetrahydrofolate synthetase</fullName>
        <shortName evidence="6">FHS</shortName>
        <shortName evidence="6">FTHFS</shortName>
    </alternativeName>
</protein>
<accession>A0ABR7HPB9</accession>
<dbReference type="InterPro" id="IPR000559">
    <property type="entry name" value="Formate_THF_ligase"/>
</dbReference>
<keyword evidence="5 6" id="KW-0067">ATP-binding</keyword>
<dbReference type="CDD" id="cd00477">
    <property type="entry name" value="FTHFS"/>
    <property type="match status" value="1"/>
</dbReference>
<evidence type="ECO:0000256" key="3">
    <source>
        <dbReference type="ARBA" id="ARBA00022598"/>
    </source>
</evidence>
<organism evidence="7 8">
    <name type="scientific">Pseudoflavonifractor hominis</name>
    <dbReference type="NCBI Taxonomy" id="2763059"/>
    <lineage>
        <taxon>Bacteria</taxon>
        <taxon>Bacillati</taxon>
        <taxon>Bacillota</taxon>
        <taxon>Clostridia</taxon>
        <taxon>Eubacteriales</taxon>
        <taxon>Oscillospiraceae</taxon>
        <taxon>Pseudoflavonifractor</taxon>
    </lineage>
</organism>
<comment type="catalytic activity">
    <reaction evidence="6">
        <text>(6S)-5,6,7,8-tetrahydrofolate + formate + ATP = (6R)-10-formyltetrahydrofolate + ADP + phosphate</text>
        <dbReference type="Rhea" id="RHEA:20221"/>
        <dbReference type="ChEBI" id="CHEBI:15740"/>
        <dbReference type="ChEBI" id="CHEBI:30616"/>
        <dbReference type="ChEBI" id="CHEBI:43474"/>
        <dbReference type="ChEBI" id="CHEBI:57453"/>
        <dbReference type="ChEBI" id="CHEBI:195366"/>
        <dbReference type="ChEBI" id="CHEBI:456216"/>
        <dbReference type="EC" id="6.3.4.3"/>
    </reaction>
</comment>
<evidence type="ECO:0000313" key="8">
    <source>
        <dbReference type="Proteomes" id="UP000660021"/>
    </source>
</evidence>
<comment type="pathway">
    <text evidence="1 6">One-carbon metabolism; tetrahydrofolate interconversion.</text>
</comment>
<dbReference type="GO" id="GO:0004329">
    <property type="term" value="F:formate-tetrahydrofolate ligase activity"/>
    <property type="evidence" value="ECO:0007669"/>
    <property type="project" value="UniProtKB-EC"/>
</dbReference>
<dbReference type="Gene3D" id="3.40.50.300">
    <property type="entry name" value="P-loop containing nucleotide triphosphate hydrolases"/>
    <property type="match status" value="1"/>
</dbReference>
<dbReference type="Gene3D" id="3.30.1510.10">
    <property type="entry name" value="Domain 2, N(10)-formyltetrahydrofolate synthetase"/>
    <property type="match status" value="1"/>
</dbReference>
<sequence>MKTDIEIAQEAKMLPIAEVAAKLGVAEDMLEPYGRTKAKLDLNPLREMPRKAKLVLVTAINPTPAGEGKTTTSVGLADALNQLGKKVVLCLREPSLGPVFGVKGGAAGGGYAQVVPMEEINLHFTGDFHAIGAANNLLAAMLDNHIQQGNALDIDVRKITWKRAVDMNDRQLRNIICGLGGKPNGVPREDGFDITVASEIMAVLCLATSLTDLKARLARMVVAYTRDDKPVTAHDLKAEGAMAALLKDAIKPNLVQTLEHTPALIHGGPFANIAHGCNSIMATDTGMKLGDYVVTEAGFGADLGAEKFLDIKCRAAGFAPSAVVIVATVRALKHHGGVAKADLNQENLTALEAGLPNLLQHVENVTKVFGLPCVVAINAFPTDTAAELKLVEDKCKELGVNVALSEVWAKGGEGGKALAEEVVRLCEQPNQFRYCYESDASIEEKLNAIATKIYRAEGVDLTPNAKKQLKQLTELGYGNLPICMAKTQYSFSDDQTLLGAPKGFRITVRNLKVSAGAGFIVALTGDIMTMPGLPKVPSAEKIDIDENGVISGLF</sequence>
<dbReference type="InterPro" id="IPR027417">
    <property type="entry name" value="P-loop_NTPase"/>
</dbReference>